<protein>
    <recommendedName>
        <fullName evidence="1">F-box domain-containing protein</fullName>
    </recommendedName>
</protein>
<name>A0ABC8M7J1_ERUVS</name>
<dbReference type="Proteomes" id="UP001642260">
    <property type="component" value="Unassembled WGS sequence"/>
</dbReference>
<gene>
    <name evidence="2" type="ORF">ERUC_LOCUS44746</name>
</gene>
<proteinExistence type="predicted"/>
<dbReference type="PANTHER" id="PTHR31111:SF138">
    <property type="entry name" value="F-BOX ASSOCIATED DOMAIN-CONTAINING PROTEIN"/>
    <property type="match status" value="1"/>
</dbReference>
<dbReference type="Pfam" id="PF00646">
    <property type="entry name" value="F-box"/>
    <property type="match status" value="1"/>
</dbReference>
<keyword evidence="3" id="KW-1185">Reference proteome</keyword>
<dbReference type="SMART" id="SM00256">
    <property type="entry name" value="FBOX"/>
    <property type="match status" value="1"/>
</dbReference>
<accession>A0ABC8M7J1</accession>
<reference evidence="2 3" key="1">
    <citation type="submission" date="2022-03" db="EMBL/GenBank/DDBJ databases">
        <authorList>
            <person name="Macdonald S."/>
            <person name="Ahmed S."/>
            <person name="Newling K."/>
        </authorList>
    </citation>
    <scope>NUCLEOTIDE SEQUENCE [LARGE SCALE GENOMIC DNA]</scope>
</reference>
<comment type="caution">
    <text evidence="2">The sequence shown here is derived from an EMBL/GenBank/DDBJ whole genome shotgun (WGS) entry which is preliminary data.</text>
</comment>
<dbReference type="AlphaFoldDB" id="A0ABC8M7J1"/>
<dbReference type="EMBL" id="CAKOAT010988487">
    <property type="protein sequence ID" value="CAH8392263.1"/>
    <property type="molecule type" value="Genomic_DNA"/>
</dbReference>
<dbReference type="InterPro" id="IPR013187">
    <property type="entry name" value="F-box-assoc_dom_typ3"/>
</dbReference>
<evidence type="ECO:0000259" key="1">
    <source>
        <dbReference type="SMART" id="SM00256"/>
    </source>
</evidence>
<sequence>MLTRKAIQDSETCVAREITHDLLIEILARLPAKSVLRLKCLSKFWSSLFCSRYFCDRFFIVPSRPQPRLFMSLYYLAWTDMHTCVLVSFDMRSEEFDMIKVPRKPGDIGPSLKKRVTLIEYGGGKIAVFDFTYLKKTGTVDLWVVEDWRNKEWSSKTLVLQPSQMYLVTDNRLTPKGTTLKDKVFLIPEKLVSPFYFLCYDLRTNDLRKYEIKGIPDHWFSKPEATKDFDMEFMDSNGSIKYLET</sequence>
<feature type="domain" description="F-box" evidence="1">
    <location>
        <begin position="18"/>
        <end position="58"/>
    </location>
</feature>
<evidence type="ECO:0000313" key="2">
    <source>
        <dbReference type="EMBL" id="CAH8392263.1"/>
    </source>
</evidence>
<dbReference type="Pfam" id="PF08268">
    <property type="entry name" value="FBA_3"/>
    <property type="match status" value="1"/>
</dbReference>
<dbReference type="InterPro" id="IPR036047">
    <property type="entry name" value="F-box-like_dom_sf"/>
</dbReference>
<dbReference type="InterPro" id="IPR001810">
    <property type="entry name" value="F-box_dom"/>
</dbReference>
<evidence type="ECO:0000313" key="3">
    <source>
        <dbReference type="Proteomes" id="UP001642260"/>
    </source>
</evidence>
<dbReference type="SUPFAM" id="SSF81383">
    <property type="entry name" value="F-box domain"/>
    <property type="match status" value="1"/>
</dbReference>
<dbReference type="InterPro" id="IPR017451">
    <property type="entry name" value="F-box-assoc_interact_dom"/>
</dbReference>
<dbReference type="NCBIfam" id="TIGR01640">
    <property type="entry name" value="F_box_assoc_1"/>
    <property type="match status" value="1"/>
</dbReference>
<dbReference type="PANTHER" id="PTHR31111">
    <property type="entry name" value="BNAA05G37150D PROTEIN-RELATED"/>
    <property type="match status" value="1"/>
</dbReference>
<organism evidence="2 3">
    <name type="scientific">Eruca vesicaria subsp. sativa</name>
    <name type="common">Garden rocket</name>
    <name type="synonym">Eruca sativa</name>
    <dbReference type="NCBI Taxonomy" id="29727"/>
    <lineage>
        <taxon>Eukaryota</taxon>
        <taxon>Viridiplantae</taxon>
        <taxon>Streptophyta</taxon>
        <taxon>Embryophyta</taxon>
        <taxon>Tracheophyta</taxon>
        <taxon>Spermatophyta</taxon>
        <taxon>Magnoliopsida</taxon>
        <taxon>eudicotyledons</taxon>
        <taxon>Gunneridae</taxon>
        <taxon>Pentapetalae</taxon>
        <taxon>rosids</taxon>
        <taxon>malvids</taxon>
        <taxon>Brassicales</taxon>
        <taxon>Brassicaceae</taxon>
        <taxon>Brassiceae</taxon>
        <taxon>Eruca</taxon>
    </lineage>
</organism>